<reference evidence="1 2" key="1">
    <citation type="journal article" date="2014" name="PLoS ONE">
        <title>Global Analysis of Gene Expression Profiles in Physic Nut (Jatropha curcas L.) Seedlings Exposed to Salt Stress.</title>
        <authorList>
            <person name="Zhang L."/>
            <person name="Zhang C."/>
            <person name="Wu P."/>
            <person name="Chen Y."/>
            <person name="Li M."/>
            <person name="Jiang H."/>
            <person name="Wu G."/>
        </authorList>
    </citation>
    <scope>NUCLEOTIDE SEQUENCE [LARGE SCALE GENOMIC DNA]</scope>
    <source>
        <strain evidence="2">cv. GZQX0401</strain>
        <tissue evidence="1">Young leaves</tissue>
    </source>
</reference>
<dbReference type="EMBL" id="KK914200">
    <property type="protein sequence ID" value="KDP47008.1"/>
    <property type="molecule type" value="Genomic_DNA"/>
</dbReference>
<organism evidence="1 2">
    <name type="scientific">Jatropha curcas</name>
    <name type="common">Barbados nut</name>
    <dbReference type="NCBI Taxonomy" id="180498"/>
    <lineage>
        <taxon>Eukaryota</taxon>
        <taxon>Viridiplantae</taxon>
        <taxon>Streptophyta</taxon>
        <taxon>Embryophyta</taxon>
        <taxon>Tracheophyta</taxon>
        <taxon>Spermatophyta</taxon>
        <taxon>Magnoliopsida</taxon>
        <taxon>eudicotyledons</taxon>
        <taxon>Gunneridae</taxon>
        <taxon>Pentapetalae</taxon>
        <taxon>rosids</taxon>
        <taxon>fabids</taxon>
        <taxon>Malpighiales</taxon>
        <taxon>Euphorbiaceae</taxon>
        <taxon>Crotonoideae</taxon>
        <taxon>Jatropheae</taxon>
        <taxon>Jatropha</taxon>
    </lineage>
</organism>
<keyword evidence="2" id="KW-1185">Reference proteome</keyword>
<gene>
    <name evidence="1" type="ORF">JCGZ_10735</name>
</gene>
<sequence length="69" mass="7870">MADVGEVYQRMPGDFIGMSFWPSLRKFGRHSQQSLLGLTVQRAQHKKEARCVFDKVQASYSKLGLILNI</sequence>
<dbReference type="Proteomes" id="UP000027138">
    <property type="component" value="Unassembled WGS sequence"/>
</dbReference>
<name>A0A067LHY2_JATCU</name>
<proteinExistence type="predicted"/>
<evidence type="ECO:0000313" key="2">
    <source>
        <dbReference type="Proteomes" id="UP000027138"/>
    </source>
</evidence>
<accession>A0A067LHY2</accession>
<protein>
    <submittedName>
        <fullName evidence="1">Uncharacterized protein</fullName>
    </submittedName>
</protein>
<evidence type="ECO:0000313" key="1">
    <source>
        <dbReference type="EMBL" id="KDP47008.1"/>
    </source>
</evidence>
<dbReference type="AlphaFoldDB" id="A0A067LHY2"/>